<protein>
    <recommendedName>
        <fullName evidence="4">ArsR family transcriptional regulator</fullName>
    </recommendedName>
</protein>
<sequence>MNAYADFLTADVRLVLLRLLNEFPGYCANSSVLTMALDRFGHKRSRDQVKTQLRWLEEQGLVRVEDLDAVLVATLTERGQDTATGRANVPGVNRPGA</sequence>
<reference evidence="1" key="1">
    <citation type="submission" date="2019-03" db="EMBL/GenBank/DDBJ databases">
        <authorList>
            <person name="Danneels B."/>
        </authorList>
    </citation>
    <scope>NUCLEOTIDE SEQUENCE</scope>
</reference>
<evidence type="ECO:0000313" key="1">
    <source>
        <dbReference type="EMBL" id="VFR34652.1"/>
    </source>
</evidence>
<dbReference type="AlphaFoldDB" id="A0A484Q8S0"/>
<dbReference type="EMBL" id="CAADIL010000016">
    <property type="protein sequence ID" value="VFR72166.1"/>
    <property type="molecule type" value="Genomic_DNA"/>
</dbReference>
<evidence type="ECO:0008006" key="4">
    <source>
        <dbReference type="Google" id="ProtNLM"/>
    </source>
</evidence>
<organism evidence="1">
    <name type="scientific">plant metagenome</name>
    <dbReference type="NCBI Taxonomy" id="1297885"/>
    <lineage>
        <taxon>unclassified sequences</taxon>
        <taxon>metagenomes</taxon>
        <taxon>organismal metagenomes</taxon>
    </lineage>
</organism>
<evidence type="ECO:0000313" key="2">
    <source>
        <dbReference type="EMBL" id="VFR70360.1"/>
    </source>
</evidence>
<dbReference type="EMBL" id="CAADIC010000019">
    <property type="protein sequence ID" value="VFR34652.1"/>
    <property type="molecule type" value="Genomic_DNA"/>
</dbReference>
<evidence type="ECO:0000313" key="3">
    <source>
        <dbReference type="EMBL" id="VFR72166.1"/>
    </source>
</evidence>
<accession>A0A484Q8S0</accession>
<name>A0A484Q8S0_9ZZZZ</name>
<gene>
    <name evidence="1" type="ORF">ANDA3_3752</name>
    <name evidence="3" type="ORF">DAR2_3602</name>
    <name evidence="2" type="ORF">DAR3_4174</name>
</gene>
<proteinExistence type="predicted"/>
<dbReference type="EMBL" id="CAADIJ010000011">
    <property type="protein sequence ID" value="VFR70360.1"/>
    <property type="molecule type" value="Genomic_DNA"/>
</dbReference>